<feature type="transmembrane region" description="Helical" evidence="7">
    <location>
        <begin position="21"/>
        <end position="47"/>
    </location>
</feature>
<evidence type="ECO:0000256" key="2">
    <source>
        <dbReference type="ARBA" id="ARBA00005236"/>
    </source>
</evidence>
<feature type="domain" description="MacB-like periplasmic core" evidence="9">
    <location>
        <begin position="27"/>
        <end position="247"/>
    </location>
</feature>
<comment type="subcellular location">
    <subcellularLocation>
        <location evidence="1">Cell membrane</location>
        <topology evidence="1">Multi-pass membrane protein</topology>
    </subcellularLocation>
</comment>
<keyword evidence="3" id="KW-1003">Cell membrane</keyword>
<gene>
    <name evidence="10" type="ORF">NQ491_07900</name>
</gene>
<sequence length="410" mass="45717">MPRLPLFFARRYLFSRKSHSVINIISGVSAFSVAVPVIAMVVLLSVFNGFEGLIKTMYRSFDPDLAIMPARGQVFATDSVPRDELLRIDGVREVSYSLDGNALLEYRGHQFFGMIRGVDSLYAEVVPVDSMTVEGQYRLRFGDMPEAFVGQGVASALGVRTGLSSPITVYVPRRGRVSPLLPYSFYRQQPVFPSGVFALEAEIDGEYVFVPLDFAQRLFDYSGRASAAAVRLAEGASAARVKEAVAERLGDDFRVLTRYEQKESFYRIMTYEKWGIYFIILLVLLVASFSLIGSLAMLIIDKRKDMRTLMTLGADVPLLRKIFVSEGMMVYLLGAAGGLVLGLALALGQQHFGWLKLSGQTFLLDAYPVEVHAADLVWITLTFVVMSYLISSLTVRTMIPRREIKMEENV</sequence>
<feature type="transmembrane region" description="Helical" evidence="7">
    <location>
        <begin position="328"/>
        <end position="348"/>
    </location>
</feature>
<dbReference type="PANTHER" id="PTHR30489:SF0">
    <property type="entry name" value="LIPOPROTEIN-RELEASING SYSTEM TRANSMEMBRANE PROTEIN LOLE"/>
    <property type="match status" value="1"/>
</dbReference>
<evidence type="ECO:0000256" key="6">
    <source>
        <dbReference type="ARBA" id="ARBA00023136"/>
    </source>
</evidence>
<dbReference type="EMBL" id="CP102294">
    <property type="protein sequence ID" value="UWN56580.1"/>
    <property type="molecule type" value="Genomic_DNA"/>
</dbReference>
<evidence type="ECO:0000256" key="1">
    <source>
        <dbReference type="ARBA" id="ARBA00004651"/>
    </source>
</evidence>
<dbReference type="Pfam" id="PF12704">
    <property type="entry name" value="MacB_PCD"/>
    <property type="match status" value="1"/>
</dbReference>
<protein>
    <submittedName>
        <fullName evidence="10">ABC transporter permease</fullName>
    </submittedName>
</protein>
<evidence type="ECO:0000256" key="4">
    <source>
        <dbReference type="ARBA" id="ARBA00022692"/>
    </source>
</evidence>
<evidence type="ECO:0000313" key="11">
    <source>
        <dbReference type="Proteomes" id="UP001059295"/>
    </source>
</evidence>
<keyword evidence="5 7" id="KW-1133">Transmembrane helix</keyword>
<dbReference type="Proteomes" id="UP001059295">
    <property type="component" value="Chromosome"/>
</dbReference>
<keyword evidence="4 7" id="KW-0812">Transmembrane</keyword>
<evidence type="ECO:0000256" key="3">
    <source>
        <dbReference type="ARBA" id="ARBA00022475"/>
    </source>
</evidence>
<organism evidence="10 11">
    <name type="scientific">Alistipes ihumii AP11</name>
    <dbReference type="NCBI Taxonomy" id="1211813"/>
    <lineage>
        <taxon>Bacteria</taxon>
        <taxon>Pseudomonadati</taxon>
        <taxon>Bacteroidota</taxon>
        <taxon>Bacteroidia</taxon>
        <taxon>Bacteroidales</taxon>
        <taxon>Rikenellaceae</taxon>
        <taxon>Alistipes</taxon>
    </lineage>
</organism>
<evidence type="ECO:0000259" key="9">
    <source>
        <dbReference type="Pfam" id="PF12704"/>
    </source>
</evidence>
<keyword evidence="11" id="KW-1185">Reference proteome</keyword>
<feature type="transmembrane region" description="Helical" evidence="7">
    <location>
        <begin position="274"/>
        <end position="300"/>
    </location>
</feature>
<dbReference type="PANTHER" id="PTHR30489">
    <property type="entry name" value="LIPOPROTEIN-RELEASING SYSTEM TRANSMEMBRANE PROTEIN LOLE"/>
    <property type="match status" value="1"/>
</dbReference>
<name>A0ABY5UXA4_9BACT</name>
<dbReference type="RefSeq" id="WP_019246722.1">
    <property type="nucleotide sequence ID" value="NZ_CAPH01000018.1"/>
</dbReference>
<evidence type="ECO:0000256" key="5">
    <source>
        <dbReference type="ARBA" id="ARBA00022989"/>
    </source>
</evidence>
<dbReference type="InterPro" id="IPR025857">
    <property type="entry name" value="MacB_PCD"/>
</dbReference>
<dbReference type="InterPro" id="IPR051447">
    <property type="entry name" value="Lipoprotein-release_system"/>
</dbReference>
<dbReference type="GeneID" id="82891648"/>
<dbReference type="Pfam" id="PF02687">
    <property type="entry name" value="FtsX"/>
    <property type="match status" value="1"/>
</dbReference>
<reference evidence="10" key="1">
    <citation type="journal article" date="2022" name="Cell">
        <title>Design, construction, and in vivo augmentation of a complex gut microbiome.</title>
        <authorList>
            <person name="Cheng A.G."/>
            <person name="Ho P.Y."/>
            <person name="Aranda-Diaz A."/>
            <person name="Jain S."/>
            <person name="Yu F.B."/>
            <person name="Meng X."/>
            <person name="Wang M."/>
            <person name="Iakiviak M."/>
            <person name="Nagashima K."/>
            <person name="Zhao A."/>
            <person name="Murugkar P."/>
            <person name="Patil A."/>
            <person name="Atabakhsh K."/>
            <person name="Weakley A."/>
            <person name="Yan J."/>
            <person name="Brumbaugh A.R."/>
            <person name="Higginbottom S."/>
            <person name="Dimas A."/>
            <person name="Shiver A.L."/>
            <person name="Deutschbauer A."/>
            <person name="Neff N."/>
            <person name="Sonnenburg J.L."/>
            <person name="Huang K.C."/>
            <person name="Fischbach M.A."/>
        </authorList>
    </citation>
    <scope>NUCLEOTIDE SEQUENCE</scope>
    <source>
        <strain evidence="10">AP11</strain>
    </source>
</reference>
<keyword evidence="6 7" id="KW-0472">Membrane</keyword>
<evidence type="ECO:0000313" key="10">
    <source>
        <dbReference type="EMBL" id="UWN56580.1"/>
    </source>
</evidence>
<proteinExistence type="inferred from homology"/>
<feature type="transmembrane region" description="Helical" evidence="7">
    <location>
        <begin position="376"/>
        <end position="395"/>
    </location>
</feature>
<evidence type="ECO:0000256" key="7">
    <source>
        <dbReference type="SAM" id="Phobius"/>
    </source>
</evidence>
<accession>A0ABY5UXA4</accession>
<comment type="similarity">
    <text evidence="2">Belongs to the ABC-4 integral membrane protein family. LolC/E subfamily.</text>
</comment>
<dbReference type="InterPro" id="IPR003838">
    <property type="entry name" value="ABC3_permease_C"/>
</dbReference>
<evidence type="ECO:0000259" key="8">
    <source>
        <dbReference type="Pfam" id="PF02687"/>
    </source>
</evidence>
<feature type="domain" description="ABC3 transporter permease C-terminal" evidence="8">
    <location>
        <begin position="278"/>
        <end position="395"/>
    </location>
</feature>